<keyword evidence="1" id="KW-0472">Membrane</keyword>
<feature type="transmembrane region" description="Helical" evidence="1">
    <location>
        <begin position="20"/>
        <end position="39"/>
    </location>
</feature>
<dbReference type="OrthoDB" id="10590813at2759"/>
<proteinExistence type="predicted"/>
<name>K5WZY0_PHACS</name>
<dbReference type="HOGENOM" id="CLU_1066003_0_0_1"/>
<keyword evidence="3" id="KW-1185">Reference proteome</keyword>
<evidence type="ECO:0000256" key="1">
    <source>
        <dbReference type="SAM" id="Phobius"/>
    </source>
</evidence>
<feature type="transmembrane region" description="Helical" evidence="1">
    <location>
        <begin position="215"/>
        <end position="236"/>
    </location>
</feature>
<evidence type="ECO:0000313" key="3">
    <source>
        <dbReference type="Proteomes" id="UP000008370"/>
    </source>
</evidence>
<sequence>MSNSTVPADPAVEVPLFQGRLPLLVEPAVIIMLLCLMCSPTKSRIDQEKSKLGSFFTRSWALVAAVQLINVFYTILIYERHDGAFLTLDTPSSVSDKTVPGVRPVMFSVLFAMITVFYAQVGMTVIYSQASRGRSFKIRLALFALAVLGFGWTGGSWISFGRLWPGRTFVEELEWMMLGQIFSISFDVLMYVALCRLHREADADRQPQLSRLISIAYVTIQISVVLMSLRGFGMLFRMPCNGWLDYTFKIGGGLITWNIHLLSFFLMWIMIEGDTQVAAGAGNLASESDPIAAAKDTVTLIDV</sequence>
<reference evidence="2 3" key="1">
    <citation type="journal article" date="2012" name="BMC Genomics">
        <title>Comparative genomics of the white-rot fungi, Phanerochaete carnosa and P. chrysosporium, to elucidate the genetic basis of the distinct wood types they colonize.</title>
        <authorList>
            <person name="Suzuki H."/>
            <person name="MacDonald J."/>
            <person name="Syed K."/>
            <person name="Salamov A."/>
            <person name="Hori C."/>
            <person name="Aerts A."/>
            <person name="Henrissat B."/>
            <person name="Wiebenga A."/>
            <person name="vanKuyk P.A."/>
            <person name="Barry K."/>
            <person name="Lindquist E."/>
            <person name="LaButti K."/>
            <person name="Lapidus A."/>
            <person name="Lucas S."/>
            <person name="Coutinho P."/>
            <person name="Gong Y."/>
            <person name="Samejima M."/>
            <person name="Mahadevan R."/>
            <person name="Abou-Zaid M."/>
            <person name="de Vries R.P."/>
            <person name="Igarashi K."/>
            <person name="Yadav J.S."/>
            <person name="Grigoriev I.V."/>
            <person name="Master E.R."/>
        </authorList>
    </citation>
    <scope>NUCLEOTIDE SEQUENCE [LARGE SCALE GENOMIC DNA]</scope>
    <source>
        <strain evidence="2 3">HHB-10118-sp</strain>
    </source>
</reference>
<keyword evidence="1" id="KW-1133">Transmembrane helix</keyword>
<dbReference type="GeneID" id="18916768"/>
<dbReference type="InParanoid" id="K5WZY0"/>
<evidence type="ECO:0000313" key="2">
    <source>
        <dbReference type="EMBL" id="EKM56082.1"/>
    </source>
</evidence>
<dbReference type="RefSeq" id="XP_007396382.1">
    <property type="nucleotide sequence ID" value="XM_007396320.1"/>
</dbReference>
<feature type="transmembrane region" description="Helical" evidence="1">
    <location>
        <begin position="248"/>
        <end position="271"/>
    </location>
</feature>
<keyword evidence="1" id="KW-0812">Transmembrane</keyword>
<feature type="transmembrane region" description="Helical" evidence="1">
    <location>
        <begin position="140"/>
        <end position="160"/>
    </location>
</feature>
<feature type="transmembrane region" description="Helical" evidence="1">
    <location>
        <begin position="175"/>
        <end position="194"/>
    </location>
</feature>
<protein>
    <submittedName>
        <fullName evidence="2">Uncharacterized protein</fullName>
    </submittedName>
</protein>
<dbReference type="Proteomes" id="UP000008370">
    <property type="component" value="Unassembled WGS sequence"/>
</dbReference>
<dbReference type="AlphaFoldDB" id="K5WZY0"/>
<gene>
    <name evidence="2" type="ORF">PHACADRAFT_257143</name>
</gene>
<dbReference type="EMBL" id="JH930472">
    <property type="protein sequence ID" value="EKM56082.1"/>
    <property type="molecule type" value="Genomic_DNA"/>
</dbReference>
<accession>K5WZY0</accession>
<feature type="transmembrane region" description="Helical" evidence="1">
    <location>
        <begin position="105"/>
        <end position="128"/>
    </location>
</feature>
<organism evidence="2 3">
    <name type="scientific">Phanerochaete carnosa (strain HHB-10118-sp)</name>
    <name type="common">White-rot fungus</name>
    <name type="synonym">Peniophora carnosa</name>
    <dbReference type="NCBI Taxonomy" id="650164"/>
    <lineage>
        <taxon>Eukaryota</taxon>
        <taxon>Fungi</taxon>
        <taxon>Dikarya</taxon>
        <taxon>Basidiomycota</taxon>
        <taxon>Agaricomycotina</taxon>
        <taxon>Agaricomycetes</taxon>
        <taxon>Polyporales</taxon>
        <taxon>Phanerochaetaceae</taxon>
        <taxon>Phanerochaete</taxon>
    </lineage>
</organism>
<feature type="transmembrane region" description="Helical" evidence="1">
    <location>
        <begin position="60"/>
        <end position="78"/>
    </location>
</feature>
<dbReference type="KEGG" id="pco:PHACADRAFT_257143"/>